<organism evidence="1 2">
    <name type="scientific">Caenorhabditis nigoni</name>
    <dbReference type="NCBI Taxonomy" id="1611254"/>
    <lineage>
        <taxon>Eukaryota</taxon>
        <taxon>Metazoa</taxon>
        <taxon>Ecdysozoa</taxon>
        <taxon>Nematoda</taxon>
        <taxon>Chromadorea</taxon>
        <taxon>Rhabditida</taxon>
        <taxon>Rhabditina</taxon>
        <taxon>Rhabditomorpha</taxon>
        <taxon>Rhabditoidea</taxon>
        <taxon>Rhabditidae</taxon>
        <taxon>Peloderinae</taxon>
        <taxon>Caenorhabditis</taxon>
    </lineage>
</organism>
<keyword evidence="2" id="KW-1185">Reference proteome</keyword>
<dbReference type="OrthoDB" id="10349968at2759"/>
<sequence>MFLFFLLPISIYGQELSTSPPCREEPFSEICLRKFQEAKTCMDKFPLSKEFVKAPFSEKVKNEQFLNDLFQSELCMTDGECESYREFRLYLSDTESHVTYFANTTCITSETLPVILKTCNERNLPISPMPHPPIPPIPHSPIPHPCDRFTDSCLIDELRKQGQCSSGQLGSFQNIYTHALNRCQLLRMNSVQWSRYFNLIGMKIDFPDL</sequence>
<name>A0A2G5TYA0_9PELO</name>
<protein>
    <submittedName>
        <fullName evidence="1">Uncharacterized protein</fullName>
    </submittedName>
</protein>
<accession>A0A2G5TYA0</accession>
<proteinExistence type="predicted"/>
<dbReference type="AlphaFoldDB" id="A0A2G5TYA0"/>
<dbReference type="PANTHER" id="PTHR36956">
    <property type="entry name" value="UTERINE LUMIN EXPRESSED/LOCAILIZED-RELATED"/>
    <property type="match status" value="1"/>
</dbReference>
<reference evidence="2" key="1">
    <citation type="submission" date="2017-10" db="EMBL/GenBank/DDBJ databases">
        <title>Rapid genome shrinkage in a self-fertile nematode reveals novel sperm competition proteins.</title>
        <authorList>
            <person name="Yin D."/>
            <person name="Schwarz E.M."/>
            <person name="Thomas C.G."/>
            <person name="Felde R.L."/>
            <person name="Korf I.F."/>
            <person name="Cutter A.D."/>
            <person name="Schartner C.M."/>
            <person name="Ralston E.J."/>
            <person name="Meyer B.J."/>
            <person name="Haag E.S."/>
        </authorList>
    </citation>
    <scope>NUCLEOTIDE SEQUENCE [LARGE SCALE GENOMIC DNA]</scope>
    <source>
        <strain evidence="2">JU1422</strain>
    </source>
</reference>
<comment type="caution">
    <text evidence="1">The sequence shown here is derived from an EMBL/GenBank/DDBJ whole genome shotgun (WGS) entry which is preliminary data.</text>
</comment>
<dbReference type="Proteomes" id="UP000230233">
    <property type="component" value="Chromosome IV"/>
</dbReference>
<evidence type="ECO:0000313" key="2">
    <source>
        <dbReference type="Proteomes" id="UP000230233"/>
    </source>
</evidence>
<evidence type="ECO:0000313" key="1">
    <source>
        <dbReference type="EMBL" id="PIC31906.1"/>
    </source>
</evidence>
<dbReference type="EMBL" id="PDUG01000004">
    <property type="protein sequence ID" value="PIC31906.1"/>
    <property type="molecule type" value="Genomic_DNA"/>
</dbReference>
<dbReference type="PANTHER" id="PTHR36956:SF2">
    <property type="entry name" value="CPXV012 PROTEIN-RELATED"/>
    <property type="match status" value="1"/>
</dbReference>
<gene>
    <name evidence="1" type="primary">Cnig_chr_IV.g12443</name>
    <name evidence="1" type="ORF">B9Z55_012443</name>
</gene>